<evidence type="ECO:0000313" key="1">
    <source>
        <dbReference type="EMBL" id="ODO63117.1"/>
    </source>
</evidence>
<dbReference type="AlphaFoldDB" id="A0A1E3KWS7"/>
<dbReference type="Gene3D" id="3.40.50.10540">
    <property type="entry name" value="Crotonobetainyl-coa:carnitine coa-transferase, domain 1"/>
    <property type="match status" value="1"/>
</dbReference>
<dbReference type="EMBL" id="MCOL01000001">
    <property type="protein sequence ID" value="ODO63117.1"/>
    <property type="molecule type" value="Genomic_DNA"/>
</dbReference>
<sequence length="412" mass="45895">MSKTLDGIKIVDMTTFLAAPTVARVLGEWGADVIKVEPPKGDAERTQGAVFNMHYSDDENLGFDISNLNKRFVTLNLKKEDGLKAFDDLLGNADVFLTNIRTKSLRHLGIDYDHLKEKFPRLIFAQVLGYGEHGPNKDAAGFDATAYMSRGGVLGTTMEAGQSPMNPANGYGDFQVSMCLTAGICASLIKQAKTGKGDKITVSLHHAALFMQNVAMVSAQYGNTYPKSRLNVANPFNDCFQTSDNRWFVMCVPVFNRDYNKVMTLIDRPDLVDDKRYSNIDHINEANLNQEFIAILDAQFKKQPLQHWVELFKQNDLPLEACYVPTEIYEDAEALDNDEIRKLQYPSGNKRLIPTNPVRFDSMGNPELKISRAQGTDTVEVLSELGYSQDKIKKLVNEGAAGTTRHIGDPVQ</sequence>
<dbReference type="SUPFAM" id="SSF89796">
    <property type="entry name" value="CoA-transferase family III (CaiB/BaiF)"/>
    <property type="match status" value="1"/>
</dbReference>
<dbReference type="Gene3D" id="3.30.1540.10">
    <property type="entry name" value="formyl-coa transferase, domain 3"/>
    <property type="match status" value="1"/>
</dbReference>
<dbReference type="PANTHER" id="PTHR48228">
    <property type="entry name" value="SUCCINYL-COA--D-CITRAMALATE COA-TRANSFERASE"/>
    <property type="match status" value="1"/>
</dbReference>
<dbReference type="PANTHER" id="PTHR48228:SF2">
    <property type="entry name" value="E-CINNAMOYL-COA:R-PHENYLLACTATE COA TRANSFERASE LARGE SUBUNIT"/>
    <property type="match status" value="1"/>
</dbReference>
<gene>
    <name evidence="1" type="ORF">LPJSA22_03139</name>
</gene>
<dbReference type="EC" id="2.8.3.16" evidence="1"/>
<dbReference type="GO" id="GO:0033608">
    <property type="term" value="F:formyl-CoA transferase activity"/>
    <property type="evidence" value="ECO:0007669"/>
    <property type="project" value="UniProtKB-EC"/>
</dbReference>
<dbReference type="RefSeq" id="WP_063721928.1">
    <property type="nucleotide sequence ID" value="NZ_AP028145.1"/>
</dbReference>
<reference evidence="1 2" key="1">
    <citation type="submission" date="2016-08" db="EMBL/GenBank/DDBJ databases">
        <title>Genome sequencing of Lactobacillus plantarum JSA22, isolated from fermented soybean paste.</title>
        <authorList>
            <person name="Choi H.S."/>
        </authorList>
    </citation>
    <scope>NUCLEOTIDE SEQUENCE [LARGE SCALE GENOMIC DNA]</scope>
    <source>
        <strain evidence="1 2">JSA22</strain>
    </source>
</reference>
<dbReference type="InterPro" id="IPR044855">
    <property type="entry name" value="CoA-Trfase_III_dom3_sf"/>
</dbReference>
<accession>A0A1E3KWS7</accession>
<name>A0A1E3KWS7_LACPN</name>
<protein>
    <submittedName>
        <fullName evidence="1">Formyl-CoA transferase</fullName>
        <ecNumber evidence="1">2.8.3.16</ecNumber>
    </submittedName>
</protein>
<comment type="caution">
    <text evidence="1">The sequence shown here is derived from an EMBL/GenBank/DDBJ whole genome shotgun (WGS) entry which is preliminary data.</text>
</comment>
<dbReference type="PATRIC" id="fig|1590.231.peg.355"/>
<keyword evidence="1" id="KW-0808">Transferase</keyword>
<dbReference type="InterPro" id="IPR003673">
    <property type="entry name" value="CoA-Trfase_fam_III"/>
</dbReference>
<dbReference type="Proteomes" id="UP000094892">
    <property type="component" value="Unassembled WGS sequence"/>
</dbReference>
<organism evidence="1 2">
    <name type="scientific">Lactiplantibacillus plantarum</name>
    <name type="common">Lactobacillus plantarum</name>
    <dbReference type="NCBI Taxonomy" id="1590"/>
    <lineage>
        <taxon>Bacteria</taxon>
        <taxon>Bacillati</taxon>
        <taxon>Bacillota</taxon>
        <taxon>Bacilli</taxon>
        <taxon>Lactobacillales</taxon>
        <taxon>Lactobacillaceae</taxon>
        <taxon>Lactiplantibacillus</taxon>
    </lineage>
</organism>
<proteinExistence type="predicted"/>
<dbReference type="Pfam" id="PF02515">
    <property type="entry name" value="CoA_transf_3"/>
    <property type="match status" value="1"/>
</dbReference>
<evidence type="ECO:0000313" key="2">
    <source>
        <dbReference type="Proteomes" id="UP000094892"/>
    </source>
</evidence>
<dbReference type="InterPro" id="IPR050509">
    <property type="entry name" value="CoA-transferase_III"/>
</dbReference>
<dbReference type="InterPro" id="IPR023606">
    <property type="entry name" value="CoA-Trfase_III_dom_1_sf"/>
</dbReference>